<dbReference type="Pfam" id="PF02912">
    <property type="entry name" value="Phe_tRNA-synt_N"/>
    <property type="match status" value="1"/>
</dbReference>
<proteinExistence type="predicted"/>
<evidence type="ECO:0000313" key="14">
    <source>
        <dbReference type="Proteomes" id="UP000177135"/>
    </source>
</evidence>
<evidence type="ECO:0000313" key="13">
    <source>
        <dbReference type="EMBL" id="OGE71812.1"/>
    </source>
</evidence>
<accession>A0A1F5N2M6</accession>
<dbReference type="InterPro" id="IPR004529">
    <property type="entry name" value="Phe-tRNA-synth_IIc_asu"/>
</dbReference>
<dbReference type="PANTHER" id="PTHR11538">
    <property type="entry name" value="PHENYLALANYL-TRNA SYNTHETASE"/>
    <property type="match status" value="1"/>
</dbReference>
<dbReference type="Pfam" id="PF01409">
    <property type="entry name" value="tRNA-synt_2d"/>
    <property type="match status" value="1"/>
</dbReference>
<keyword evidence="6" id="KW-0547">Nucleotide-binding</keyword>
<organism evidence="13 14">
    <name type="scientific">Candidatus Daviesbacteria bacterium RIFOXYD1_FULL_41_10</name>
    <dbReference type="NCBI Taxonomy" id="1797801"/>
    <lineage>
        <taxon>Bacteria</taxon>
        <taxon>Candidatus Daviesiibacteriota</taxon>
    </lineage>
</organism>
<dbReference type="GO" id="GO:0000049">
    <property type="term" value="F:tRNA binding"/>
    <property type="evidence" value="ECO:0007669"/>
    <property type="project" value="InterPro"/>
</dbReference>
<dbReference type="PANTHER" id="PTHR11538:SF41">
    <property type="entry name" value="PHENYLALANINE--TRNA LIGASE, MITOCHONDRIAL"/>
    <property type="match status" value="1"/>
</dbReference>
<dbReference type="CDD" id="cd00496">
    <property type="entry name" value="PheRS_alpha_core"/>
    <property type="match status" value="1"/>
</dbReference>
<keyword evidence="5" id="KW-0479">Metal-binding</keyword>
<sequence>MEDKISGIKKTYLDKISSAKSLGDLDEIFLALFGKSGEITQIPKEFSKIPKEDLKTIAPLFIQTKKELEEAIEKRREEVREEKYAKLSDEKIVLQPVLQPERLQAKIKSDGGHLHPITQLEHEITELFRKLGFQQFNAPHIDTTKYNFELLNIPEGHPAMDLWDTLYVECKKCNVNPGELLLRTHTSNAQVRIMEQNKPPIRMMILDRCFRYENLDARHEHTFDQFEIVYIDKKVNMTNLQYLSEYFLKAIFGTDIKVRMLPKYYPFVEPGAAVEGQCIFCKGKGCKICSKGWLELTGAGMIHPQVLKNGGIDPNIYSGIAWGFGIYRIALLKYGVPDVRQFLSGDLKFLEKY</sequence>
<dbReference type="GO" id="GO:0046872">
    <property type="term" value="F:metal ion binding"/>
    <property type="evidence" value="ECO:0007669"/>
    <property type="project" value="UniProtKB-KW"/>
</dbReference>
<keyword evidence="8" id="KW-0460">Magnesium</keyword>
<dbReference type="NCBIfam" id="TIGR00468">
    <property type="entry name" value="pheS"/>
    <property type="match status" value="1"/>
</dbReference>
<evidence type="ECO:0000256" key="5">
    <source>
        <dbReference type="ARBA" id="ARBA00022723"/>
    </source>
</evidence>
<evidence type="ECO:0000259" key="12">
    <source>
        <dbReference type="PROSITE" id="PS50862"/>
    </source>
</evidence>
<dbReference type="Gene3D" id="3.30.930.10">
    <property type="entry name" value="Bira Bifunctional Protein, Domain 2"/>
    <property type="match status" value="1"/>
</dbReference>
<dbReference type="InterPro" id="IPR010978">
    <property type="entry name" value="tRNA-bd_arm"/>
</dbReference>
<comment type="caution">
    <text evidence="13">The sequence shown here is derived from an EMBL/GenBank/DDBJ whole genome shotgun (WGS) entry which is preliminary data.</text>
</comment>
<evidence type="ECO:0000256" key="9">
    <source>
        <dbReference type="ARBA" id="ARBA00022917"/>
    </source>
</evidence>
<dbReference type="EC" id="6.1.1.20" evidence="2"/>
<keyword evidence="3" id="KW-0963">Cytoplasm</keyword>
<protein>
    <recommendedName>
        <fullName evidence="2">phenylalanine--tRNA ligase</fullName>
        <ecNumber evidence="2">6.1.1.20</ecNumber>
    </recommendedName>
</protein>
<dbReference type="GO" id="GO:0005737">
    <property type="term" value="C:cytoplasm"/>
    <property type="evidence" value="ECO:0007669"/>
    <property type="project" value="UniProtKB-SubCell"/>
</dbReference>
<dbReference type="InterPro" id="IPR045864">
    <property type="entry name" value="aa-tRNA-synth_II/BPL/LPL"/>
</dbReference>
<keyword evidence="4 13" id="KW-0436">Ligase</keyword>
<keyword evidence="9" id="KW-0648">Protein biosynthesis</keyword>
<dbReference type="PROSITE" id="PS50862">
    <property type="entry name" value="AA_TRNA_LIGASE_II"/>
    <property type="match status" value="1"/>
</dbReference>
<dbReference type="AlphaFoldDB" id="A0A1F5N2M6"/>
<evidence type="ECO:0000256" key="2">
    <source>
        <dbReference type="ARBA" id="ARBA00012814"/>
    </source>
</evidence>
<dbReference type="InterPro" id="IPR002319">
    <property type="entry name" value="Phenylalanyl-tRNA_Synthase"/>
</dbReference>
<dbReference type="SUPFAM" id="SSF46589">
    <property type="entry name" value="tRNA-binding arm"/>
    <property type="match status" value="1"/>
</dbReference>
<keyword evidence="7" id="KW-0067">ATP-binding</keyword>
<name>A0A1F5N2M6_9BACT</name>
<dbReference type="InterPro" id="IPR006195">
    <property type="entry name" value="aa-tRNA-synth_II"/>
</dbReference>
<evidence type="ECO:0000256" key="8">
    <source>
        <dbReference type="ARBA" id="ARBA00022842"/>
    </source>
</evidence>
<feature type="domain" description="Aminoacyl-transfer RNA synthetases class-II family profile" evidence="12">
    <location>
        <begin position="118"/>
        <end position="332"/>
    </location>
</feature>
<comment type="subcellular location">
    <subcellularLocation>
        <location evidence="1">Cytoplasm</location>
    </subcellularLocation>
</comment>
<evidence type="ECO:0000256" key="3">
    <source>
        <dbReference type="ARBA" id="ARBA00022490"/>
    </source>
</evidence>
<dbReference type="EMBL" id="MFEC01000005">
    <property type="protein sequence ID" value="OGE71812.1"/>
    <property type="molecule type" value="Genomic_DNA"/>
</dbReference>
<evidence type="ECO:0000256" key="10">
    <source>
        <dbReference type="ARBA" id="ARBA00023146"/>
    </source>
</evidence>
<dbReference type="Proteomes" id="UP000177135">
    <property type="component" value="Unassembled WGS sequence"/>
</dbReference>
<dbReference type="GO" id="GO:0004826">
    <property type="term" value="F:phenylalanine-tRNA ligase activity"/>
    <property type="evidence" value="ECO:0007669"/>
    <property type="project" value="UniProtKB-EC"/>
</dbReference>
<reference evidence="13 14" key="1">
    <citation type="journal article" date="2016" name="Nat. Commun.">
        <title>Thousands of microbial genomes shed light on interconnected biogeochemical processes in an aquifer system.</title>
        <authorList>
            <person name="Anantharaman K."/>
            <person name="Brown C.T."/>
            <person name="Hug L.A."/>
            <person name="Sharon I."/>
            <person name="Castelle C.J."/>
            <person name="Probst A.J."/>
            <person name="Thomas B.C."/>
            <person name="Singh A."/>
            <person name="Wilkins M.J."/>
            <person name="Karaoz U."/>
            <person name="Brodie E.L."/>
            <person name="Williams K.H."/>
            <person name="Hubbard S.S."/>
            <person name="Banfield J.F."/>
        </authorList>
    </citation>
    <scope>NUCLEOTIDE SEQUENCE [LARGE SCALE GENOMIC DNA]</scope>
</reference>
<keyword evidence="10" id="KW-0030">Aminoacyl-tRNA synthetase</keyword>
<evidence type="ECO:0000256" key="11">
    <source>
        <dbReference type="ARBA" id="ARBA00049255"/>
    </source>
</evidence>
<comment type="catalytic activity">
    <reaction evidence="11">
        <text>tRNA(Phe) + L-phenylalanine + ATP = L-phenylalanyl-tRNA(Phe) + AMP + diphosphate + H(+)</text>
        <dbReference type="Rhea" id="RHEA:19413"/>
        <dbReference type="Rhea" id="RHEA-COMP:9668"/>
        <dbReference type="Rhea" id="RHEA-COMP:9699"/>
        <dbReference type="ChEBI" id="CHEBI:15378"/>
        <dbReference type="ChEBI" id="CHEBI:30616"/>
        <dbReference type="ChEBI" id="CHEBI:33019"/>
        <dbReference type="ChEBI" id="CHEBI:58095"/>
        <dbReference type="ChEBI" id="CHEBI:78442"/>
        <dbReference type="ChEBI" id="CHEBI:78531"/>
        <dbReference type="ChEBI" id="CHEBI:456215"/>
        <dbReference type="EC" id="6.1.1.20"/>
    </reaction>
</comment>
<dbReference type="GO" id="GO:0005524">
    <property type="term" value="F:ATP binding"/>
    <property type="evidence" value="ECO:0007669"/>
    <property type="project" value="UniProtKB-KW"/>
</dbReference>
<dbReference type="InterPro" id="IPR004188">
    <property type="entry name" value="Phe-tRNA_ligase_II_N"/>
</dbReference>
<evidence type="ECO:0000256" key="4">
    <source>
        <dbReference type="ARBA" id="ARBA00022598"/>
    </source>
</evidence>
<dbReference type="GO" id="GO:0006432">
    <property type="term" value="P:phenylalanyl-tRNA aminoacylation"/>
    <property type="evidence" value="ECO:0007669"/>
    <property type="project" value="InterPro"/>
</dbReference>
<evidence type="ECO:0000256" key="1">
    <source>
        <dbReference type="ARBA" id="ARBA00004496"/>
    </source>
</evidence>
<evidence type="ECO:0000256" key="6">
    <source>
        <dbReference type="ARBA" id="ARBA00022741"/>
    </source>
</evidence>
<gene>
    <name evidence="13" type="ORF">A2617_00950</name>
</gene>
<dbReference type="SUPFAM" id="SSF55681">
    <property type="entry name" value="Class II aaRS and biotin synthetases"/>
    <property type="match status" value="1"/>
</dbReference>
<evidence type="ECO:0000256" key="7">
    <source>
        <dbReference type="ARBA" id="ARBA00022840"/>
    </source>
</evidence>